<evidence type="ECO:0000313" key="7">
    <source>
        <dbReference type="EMBL" id="NEV61108.1"/>
    </source>
</evidence>
<evidence type="ECO:0000256" key="2">
    <source>
        <dbReference type="ARBA" id="ARBA00022448"/>
    </source>
</evidence>
<dbReference type="SMART" id="SM00382">
    <property type="entry name" value="AAA"/>
    <property type="match status" value="1"/>
</dbReference>
<keyword evidence="2" id="KW-0813">Transport</keyword>
<dbReference type="CDD" id="cd03220">
    <property type="entry name" value="ABC_KpsT_Wzt"/>
    <property type="match status" value="1"/>
</dbReference>
<evidence type="ECO:0000313" key="8">
    <source>
        <dbReference type="Proteomes" id="UP000483379"/>
    </source>
</evidence>
<keyword evidence="4 7" id="KW-0067">ATP-binding</keyword>
<proteinExistence type="inferred from homology"/>
<comment type="similarity">
    <text evidence="1">Belongs to the ABC transporter superfamily.</text>
</comment>
<evidence type="ECO:0000259" key="6">
    <source>
        <dbReference type="PROSITE" id="PS50893"/>
    </source>
</evidence>
<dbReference type="PANTHER" id="PTHR46743:SF2">
    <property type="entry name" value="TEICHOIC ACIDS EXPORT ATP-BINDING PROTEIN TAGH"/>
    <property type="match status" value="1"/>
</dbReference>
<dbReference type="RefSeq" id="WP_164451157.1">
    <property type="nucleotide sequence ID" value="NZ_JAAIJQ010000008.1"/>
</dbReference>
<dbReference type="GO" id="GO:0016887">
    <property type="term" value="F:ATP hydrolysis activity"/>
    <property type="evidence" value="ECO:0007669"/>
    <property type="project" value="InterPro"/>
</dbReference>
<dbReference type="SUPFAM" id="SSF52540">
    <property type="entry name" value="P-loop containing nucleoside triphosphate hydrolases"/>
    <property type="match status" value="1"/>
</dbReference>
<dbReference type="InterPro" id="IPR029439">
    <property type="entry name" value="Wzt_C"/>
</dbReference>
<dbReference type="InterPro" id="IPR027417">
    <property type="entry name" value="P-loop_NTPase"/>
</dbReference>
<evidence type="ECO:0000256" key="1">
    <source>
        <dbReference type="ARBA" id="ARBA00005417"/>
    </source>
</evidence>
<protein>
    <submittedName>
        <fullName evidence="7">ABC transporter ATP-binding protein</fullName>
    </submittedName>
</protein>
<dbReference type="Proteomes" id="UP000483379">
    <property type="component" value="Unassembled WGS sequence"/>
</dbReference>
<comment type="caution">
    <text evidence="7">The sequence shown here is derived from an EMBL/GenBank/DDBJ whole genome shotgun (WGS) entry which is preliminary data.</text>
</comment>
<keyword evidence="8" id="KW-1185">Reference proteome</keyword>
<dbReference type="GO" id="GO:0140359">
    <property type="term" value="F:ABC-type transporter activity"/>
    <property type="evidence" value="ECO:0007669"/>
    <property type="project" value="InterPro"/>
</dbReference>
<dbReference type="InterPro" id="IPR015860">
    <property type="entry name" value="ABC_transpr_TagH-like"/>
</dbReference>
<feature type="domain" description="ABC transporter" evidence="6">
    <location>
        <begin position="2"/>
        <end position="241"/>
    </location>
</feature>
<evidence type="ECO:0000256" key="3">
    <source>
        <dbReference type="ARBA" id="ARBA00022741"/>
    </source>
</evidence>
<dbReference type="Gene3D" id="2.70.50.60">
    <property type="entry name" value="abc- transporter (atp binding component) like domain"/>
    <property type="match status" value="1"/>
</dbReference>
<organism evidence="7 8">
    <name type="scientific">Thiorhodococcus minor</name>
    <dbReference type="NCBI Taxonomy" id="57489"/>
    <lineage>
        <taxon>Bacteria</taxon>
        <taxon>Pseudomonadati</taxon>
        <taxon>Pseudomonadota</taxon>
        <taxon>Gammaproteobacteria</taxon>
        <taxon>Chromatiales</taxon>
        <taxon>Chromatiaceae</taxon>
        <taxon>Thiorhodococcus</taxon>
    </lineage>
</organism>
<gene>
    <name evidence="7" type="ORF">G3446_04195</name>
</gene>
<feature type="region of interest" description="Disordered" evidence="5">
    <location>
        <begin position="246"/>
        <end position="271"/>
    </location>
</feature>
<sequence length="424" mass="46945">MIRAENICKRFRLYRKPSDRLKEILLRRSYHTLYQALEEVSFQVADGQTFGIIGQNGAGKSTLLKILTGVLLPDSGQIQMSGRVTGLLELGTGFNMEMSGLDNIRANAMLLGMSASQIAARRDLIVDFAELGEFIHEPLKTYSSGMVMRLAFSIAIHADPSCFVVDEALSVGDAYFQQKCMRAIQDFRARGGSILFVSHDMSAIKTLCDQAMLLEDGRIVDIGSPKDVVDHYHAMLLHRSHQGDVPVTINRPVTPSEPEPQASERPASPLAGTGEVELVDLRLADAQGRRIEQITSEAPLTIVAELRARRDLEQPHYGIGIRNRFGHSVFETNTYCMGETPPSVAAGERIRVEWRLAANLIKGDYSISVGVGNRPYGTGSFDEILFFSHDLAMLTVEMDPDAIRYDGYFNMHPKVSVIHEEAMA</sequence>
<evidence type="ECO:0000256" key="4">
    <source>
        <dbReference type="ARBA" id="ARBA00022840"/>
    </source>
</evidence>
<evidence type="ECO:0000256" key="5">
    <source>
        <dbReference type="SAM" id="MobiDB-lite"/>
    </source>
</evidence>
<dbReference type="CDD" id="cd10147">
    <property type="entry name" value="Wzt_C-like"/>
    <property type="match status" value="1"/>
</dbReference>
<dbReference type="GO" id="GO:0005524">
    <property type="term" value="F:ATP binding"/>
    <property type="evidence" value="ECO:0007669"/>
    <property type="project" value="UniProtKB-KW"/>
</dbReference>
<dbReference type="AlphaFoldDB" id="A0A6M0JUA4"/>
<dbReference type="Gene3D" id="3.40.50.300">
    <property type="entry name" value="P-loop containing nucleotide triphosphate hydrolases"/>
    <property type="match status" value="1"/>
</dbReference>
<dbReference type="InterPro" id="IPR003439">
    <property type="entry name" value="ABC_transporter-like_ATP-bd"/>
</dbReference>
<reference evidence="7 8" key="1">
    <citation type="submission" date="2020-02" db="EMBL/GenBank/DDBJ databases">
        <title>Genome sequences of Thiorhodococcus mannitoliphagus and Thiorhodococcus minor, purple sulfur photosynthetic bacteria in the gammaproteobacterial family, Chromatiaceae.</title>
        <authorList>
            <person name="Aviles F.A."/>
            <person name="Meyer T.E."/>
            <person name="Kyndt J.A."/>
        </authorList>
    </citation>
    <scope>NUCLEOTIDE SEQUENCE [LARGE SCALE GENOMIC DNA]</scope>
    <source>
        <strain evidence="7 8">DSM 11518</strain>
    </source>
</reference>
<dbReference type="InterPro" id="IPR003593">
    <property type="entry name" value="AAA+_ATPase"/>
</dbReference>
<accession>A0A6M0JUA4</accession>
<dbReference type="Pfam" id="PF14524">
    <property type="entry name" value="Wzt_C"/>
    <property type="match status" value="1"/>
</dbReference>
<dbReference type="InterPro" id="IPR050683">
    <property type="entry name" value="Bact_Polysacc_Export_ATP-bd"/>
</dbReference>
<dbReference type="GO" id="GO:0016020">
    <property type="term" value="C:membrane"/>
    <property type="evidence" value="ECO:0007669"/>
    <property type="project" value="InterPro"/>
</dbReference>
<keyword evidence="3" id="KW-0547">Nucleotide-binding</keyword>
<dbReference type="Pfam" id="PF00005">
    <property type="entry name" value="ABC_tran"/>
    <property type="match status" value="1"/>
</dbReference>
<dbReference type="PANTHER" id="PTHR46743">
    <property type="entry name" value="TEICHOIC ACIDS EXPORT ATP-BINDING PROTEIN TAGH"/>
    <property type="match status" value="1"/>
</dbReference>
<dbReference type="EMBL" id="JAAIJQ010000008">
    <property type="protein sequence ID" value="NEV61108.1"/>
    <property type="molecule type" value="Genomic_DNA"/>
</dbReference>
<name>A0A6M0JUA4_9GAMM</name>
<dbReference type="PROSITE" id="PS50893">
    <property type="entry name" value="ABC_TRANSPORTER_2"/>
    <property type="match status" value="1"/>
</dbReference>